<feature type="binding site" evidence="8">
    <location>
        <position position="260"/>
    </location>
    <ligand>
        <name>Mg(2+)</name>
        <dbReference type="ChEBI" id="CHEBI:18420"/>
    </ligand>
</feature>
<feature type="binding site" evidence="8">
    <location>
        <position position="91"/>
    </location>
    <ligand>
        <name>ATP</name>
        <dbReference type="ChEBI" id="CHEBI:30616"/>
    </ligand>
</feature>
<dbReference type="InterPro" id="IPR003846">
    <property type="entry name" value="SelO"/>
</dbReference>
<evidence type="ECO:0000313" key="9">
    <source>
        <dbReference type="EMBL" id="NDY95169.1"/>
    </source>
</evidence>
<keyword evidence="5 8" id="KW-0547">Nucleotide-binding</keyword>
<dbReference type="EMBL" id="JAAGSC010000037">
    <property type="protein sequence ID" value="NDY95169.1"/>
    <property type="molecule type" value="Genomic_DNA"/>
</dbReference>
<evidence type="ECO:0000256" key="5">
    <source>
        <dbReference type="ARBA" id="ARBA00022741"/>
    </source>
</evidence>
<comment type="catalytic activity">
    <reaction evidence="8">
        <text>L-tyrosyl-[protein] + ATP = O-(5'-adenylyl)-L-tyrosyl-[protein] + diphosphate</text>
        <dbReference type="Rhea" id="RHEA:54288"/>
        <dbReference type="Rhea" id="RHEA-COMP:10136"/>
        <dbReference type="Rhea" id="RHEA-COMP:13846"/>
        <dbReference type="ChEBI" id="CHEBI:30616"/>
        <dbReference type="ChEBI" id="CHEBI:33019"/>
        <dbReference type="ChEBI" id="CHEBI:46858"/>
        <dbReference type="ChEBI" id="CHEBI:83624"/>
        <dbReference type="EC" id="2.7.7.108"/>
    </reaction>
</comment>
<comment type="catalytic activity">
    <reaction evidence="8">
        <text>L-threonyl-[protein] + ATP = 3-O-(5'-adenylyl)-L-threonyl-[protein] + diphosphate</text>
        <dbReference type="Rhea" id="RHEA:54292"/>
        <dbReference type="Rhea" id="RHEA-COMP:11060"/>
        <dbReference type="Rhea" id="RHEA-COMP:13847"/>
        <dbReference type="ChEBI" id="CHEBI:30013"/>
        <dbReference type="ChEBI" id="CHEBI:30616"/>
        <dbReference type="ChEBI" id="CHEBI:33019"/>
        <dbReference type="ChEBI" id="CHEBI:138113"/>
        <dbReference type="EC" id="2.7.7.108"/>
    </reaction>
</comment>
<dbReference type="Proteomes" id="UP000484885">
    <property type="component" value="Unassembled WGS sequence"/>
</dbReference>
<evidence type="ECO:0000256" key="7">
    <source>
        <dbReference type="ARBA" id="ARBA00022842"/>
    </source>
</evidence>
<dbReference type="Pfam" id="PF02696">
    <property type="entry name" value="SelO"/>
    <property type="match status" value="1"/>
</dbReference>
<dbReference type="EC" id="2.7.7.108" evidence="8"/>
<name>A0A845VD18_9GAMM</name>
<feature type="active site" description="Proton acceptor" evidence="8">
    <location>
        <position position="250"/>
    </location>
</feature>
<dbReference type="HAMAP" id="MF_00692">
    <property type="entry name" value="SelO"/>
    <property type="match status" value="1"/>
</dbReference>
<dbReference type="GO" id="GO:0070733">
    <property type="term" value="F:AMPylase activity"/>
    <property type="evidence" value="ECO:0007669"/>
    <property type="project" value="UniProtKB-EC"/>
</dbReference>
<evidence type="ECO:0000313" key="10">
    <source>
        <dbReference type="Proteomes" id="UP000484885"/>
    </source>
</evidence>
<keyword evidence="10" id="KW-1185">Reference proteome</keyword>
<comment type="catalytic activity">
    <reaction evidence="8">
        <text>L-seryl-[protein] + ATP = 3-O-(5'-adenylyl)-L-seryl-[protein] + diphosphate</text>
        <dbReference type="Rhea" id="RHEA:58120"/>
        <dbReference type="Rhea" id="RHEA-COMP:9863"/>
        <dbReference type="Rhea" id="RHEA-COMP:15073"/>
        <dbReference type="ChEBI" id="CHEBI:29999"/>
        <dbReference type="ChEBI" id="CHEBI:30616"/>
        <dbReference type="ChEBI" id="CHEBI:33019"/>
        <dbReference type="ChEBI" id="CHEBI:142516"/>
        <dbReference type="EC" id="2.7.7.108"/>
    </reaction>
</comment>
<feature type="binding site" evidence="8">
    <location>
        <position position="90"/>
    </location>
    <ligand>
        <name>ATP</name>
        <dbReference type="ChEBI" id="CHEBI:30616"/>
    </ligand>
</feature>
<dbReference type="EC" id="2.7.7.-" evidence="8"/>
<accession>A0A845VD18</accession>
<comment type="cofactor">
    <cofactor evidence="8">
        <name>Mg(2+)</name>
        <dbReference type="ChEBI" id="CHEBI:18420"/>
    </cofactor>
    <cofactor evidence="8">
        <name>Mn(2+)</name>
        <dbReference type="ChEBI" id="CHEBI:29035"/>
    </cofactor>
</comment>
<evidence type="ECO:0000256" key="8">
    <source>
        <dbReference type="HAMAP-Rule" id="MF_00692"/>
    </source>
</evidence>
<feature type="binding site" evidence="8">
    <location>
        <position position="123"/>
    </location>
    <ligand>
        <name>ATP</name>
        <dbReference type="ChEBI" id="CHEBI:30616"/>
    </ligand>
</feature>
<dbReference type="GO" id="GO:0000287">
    <property type="term" value="F:magnesium ion binding"/>
    <property type="evidence" value="ECO:0007669"/>
    <property type="project" value="UniProtKB-UniRule"/>
</dbReference>
<comment type="catalytic activity">
    <reaction evidence="8">
        <text>L-histidyl-[protein] + UTP = N(tele)-(5'-uridylyl)-L-histidyl-[protein] + diphosphate</text>
        <dbReference type="Rhea" id="RHEA:83891"/>
        <dbReference type="Rhea" id="RHEA-COMP:9745"/>
        <dbReference type="Rhea" id="RHEA-COMP:20239"/>
        <dbReference type="ChEBI" id="CHEBI:29979"/>
        <dbReference type="ChEBI" id="CHEBI:33019"/>
        <dbReference type="ChEBI" id="CHEBI:46398"/>
        <dbReference type="ChEBI" id="CHEBI:233474"/>
    </reaction>
</comment>
<organism evidence="9 10">
    <name type="scientific">Wenzhouxiangella limi</name>
    <dbReference type="NCBI Taxonomy" id="2707351"/>
    <lineage>
        <taxon>Bacteria</taxon>
        <taxon>Pseudomonadati</taxon>
        <taxon>Pseudomonadota</taxon>
        <taxon>Gammaproteobacteria</taxon>
        <taxon>Chromatiales</taxon>
        <taxon>Wenzhouxiangellaceae</taxon>
        <taxon>Wenzhouxiangella</taxon>
    </lineage>
</organism>
<evidence type="ECO:0000256" key="2">
    <source>
        <dbReference type="ARBA" id="ARBA00022679"/>
    </source>
</evidence>
<feature type="binding site" evidence="8">
    <location>
        <position position="181"/>
    </location>
    <ligand>
        <name>ATP</name>
        <dbReference type="ChEBI" id="CHEBI:30616"/>
    </ligand>
</feature>
<comment type="caution">
    <text evidence="9">The sequence shown here is derived from an EMBL/GenBank/DDBJ whole genome shotgun (WGS) entry which is preliminary data.</text>
</comment>
<keyword evidence="4 8" id="KW-0479">Metal-binding</keyword>
<feature type="binding site" evidence="8">
    <location>
        <position position="251"/>
    </location>
    <ligand>
        <name>Mg(2+)</name>
        <dbReference type="ChEBI" id="CHEBI:18420"/>
    </ligand>
</feature>
<feature type="binding site" evidence="8">
    <location>
        <position position="88"/>
    </location>
    <ligand>
        <name>ATP</name>
        <dbReference type="ChEBI" id="CHEBI:30616"/>
    </ligand>
</feature>
<feature type="binding site" evidence="8">
    <location>
        <position position="260"/>
    </location>
    <ligand>
        <name>ATP</name>
        <dbReference type="ChEBI" id="CHEBI:30616"/>
    </ligand>
</feature>
<keyword evidence="6 8" id="KW-0067">ATP-binding</keyword>
<dbReference type="AlphaFoldDB" id="A0A845VD18"/>
<comment type="similarity">
    <text evidence="1 8">Belongs to the SELO family.</text>
</comment>
<dbReference type="GO" id="GO:0005524">
    <property type="term" value="F:ATP binding"/>
    <property type="evidence" value="ECO:0007669"/>
    <property type="project" value="UniProtKB-UniRule"/>
</dbReference>
<dbReference type="PANTHER" id="PTHR32057:SF14">
    <property type="entry name" value="PROTEIN ADENYLYLTRANSFERASE SELO, MITOCHONDRIAL"/>
    <property type="match status" value="1"/>
</dbReference>
<dbReference type="RefSeq" id="WP_164210568.1">
    <property type="nucleotide sequence ID" value="NZ_JAAGSC010000037.1"/>
</dbReference>
<comment type="catalytic activity">
    <reaction evidence="8">
        <text>L-seryl-[protein] + UTP = O-(5'-uridylyl)-L-seryl-[protein] + diphosphate</text>
        <dbReference type="Rhea" id="RHEA:64604"/>
        <dbReference type="Rhea" id="RHEA-COMP:9863"/>
        <dbReference type="Rhea" id="RHEA-COMP:16635"/>
        <dbReference type="ChEBI" id="CHEBI:29999"/>
        <dbReference type="ChEBI" id="CHEBI:33019"/>
        <dbReference type="ChEBI" id="CHEBI:46398"/>
        <dbReference type="ChEBI" id="CHEBI:156051"/>
    </reaction>
</comment>
<evidence type="ECO:0000256" key="6">
    <source>
        <dbReference type="ARBA" id="ARBA00022840"/>
    </source>
</evidence>
<dbReference type="PANTHER" id="PTHR32057">
    <property type="entry name" value="PROTEIN ADENYLYLTRANSFERASE SELO, MITOCHONDRIAL"/>
    <property type="match status" value="1"/>
</dbReference>
<evidence type="ECO:0000256" key="4">
    <source>
        <dbReference type="ARBA" id="ARBA00022723"/>
    </source>
</evidence>
<evidence type="ECO:0000256" key="1">
    <source>
        <dbReference type="ARBA" id="ARBA00009747"/>
    </source>
</evidence>
<evidence type="ECO:0000256" key="3">
    <source>
        <dbReference type="ARBA" id="ARBA00022695"/>
    </source>
</evidence>
<dbReference type="GO" id="GO:0030145">
    <property type="term" value="F:manganese ion binding"/>
    <property type="evidence" value="ECO:0007669"/>
    <property type="project" value="UniProtKB-UniRule"/>
</dbReference>
<feature type="binding site" evidence="8">
    <location>
        <position position="174"/>
    </location>
    <ligand>
        <name>ATP</name>
        <dbReference type="ChEBI" id="CHEBI:30616"/>
    </ligand>
</feature>
<keyword evidence="3 8" id="KW-0548">Nucleotidyltransferase</keyword>
<feature type="binding site" evidence="8">
    <location>
        <position position="111"/>
    </location>
    <ligand>
        <name>ATP</name>
        <dbReference type="ChEBI" id="CHEBI:30616"/>
    </ligand>
</feature>
<protein>
    <recommendedName>
        <fullName evidence="8">Protein nucleotidyltransferase YdiU</fullName>
        <ecNumber evidence="8">2.7.7.-</ecNumber>
    </recommendedName>
    <alternativeName>
        <fullName evidence="8">Protein adenylyltransferase YdiU</fullName>
        <ecNumber evidence="8">2.7.7.108</ecNumber>
    </alternativeName>
    <alternativeName>
        <fullName evidence="8">Protein uridylyltransferase YdiU</fullName>
        <ecNumber evidence="8">2.7.7.-</ecNumber>
    </alternativeName>
</protein>
<feature type="binding site" evidence="8">
    <location>
        <position position="124"/>
    </location>
    <ligand>
        <name>ATP</name>
        <dbReference type="ChEBI" id="CHEBI:30616"/>
    </ligand>
</feature>
<keyword evidence="2 8" id="KW-0808">Transferase</keyword>
<proteinExistence type="inferred from homology"/>
<reference evidence="9 10" key="1">
    <citation type="submission" date="2020-02" db="EMBL/GenBank/DDBJ databases">
        <authorList>
            <person name="Zhang X.-Y."/>
        </authorList>
    </citation>
    <scope>NUCLEOTIDE SEQUENCE [LARGE SCALE GENOMIC DNA]</scope>
    <source>
        <strain evidence="9 10">C33</strain>
    </source>
</reference>
<comment type="function">
    <text evidence="8">Nucleotidyltransferase involved in the post-translational modification of proteins. It can catalyze the addition of adenosine monophosphate (AMP) or uridine monophosphate (UMP) to a protein, resulting in modifications known as AMPylation and UMPylation.</text>
</comment>
<sequence>MPAAPRFDNSYVRLPDAFHDRIRPTPVARPEPIMLNRALAEELGLDPDWLAGDEGMAMLSGNALPSGSDPIAMGYAGHQFGQWVPRLGDGRAILLGEVVDNCGERRDIQLKGAGPTPYSRRGDGRSSIGPVVREYLASEFMHALGIPTTRALAAISTGEDVVRQKIEPGGILCRVARSHVRVGTFEFFARSGRGEEVRQLADYVIDRHYPDCREAEHPYRALLSAVIERQARLVGDWLLVGFIHGVMNTDNCSIIGETIDYGPFGFIDRFHPGTVYSAIDRGGRYAYNQQPAIAHWNLARLAECLLDLLDDDRQQAMEQANRILGEFPQHFEAHFHRGLAAKIGLSPAEAHAKLALDLMDAMAAGEADMTLVFRNLGALPASGPEENQPVRSHFKDPRLFDSWAQHWRAHLAAEGRDDDERRAAMDRVNPAFILRNHLAQHAVDAAIERLDFQPMHELHAVLSRPYEDQPQHADLAQPPRPDQQVLTTFCGT</sequence>
<gene>
    <name evidence="8" type="primary">ydiU</name>
    <name evidence="8" type="synonym">selO</name>
    <name evidence="9" type="ORF">G3I74_05445</name>
</gene>
<keyword evidence="7 8" id="KW-0460">Magnesium</keyword>
<comment type="catalytic activity">
    <reaction evidence="8">
        <text>L-tyrosyl-[protein] + UTP = O-(5'-uridylyl)-L-tyrosyl-[protein] + diphosphate</text>
        <dbReference type="Rhea" id="RHEA:83887"/>
        <dbReference type="Rhea" id="RHEA-COMP:10136"/>
        <dbReference type="Rhea" id="RHEA-COMP:20238"/>
        <dbReference type="ChEBI" id="CHEBI:33019"/>
        <dbReference type="ChEBI" id="CHEBI:46398"/>
        <dbReference type="ChEBI" id="CHEBI:46858"/>
        <dbReference type="ChEBI" id="CHEBI:90602"/>
    </reaction>
</comment>
<keyword evidence="8" id="KW-0464">Manganese</keyword>
<dbReference type="NCBIfam" id="NF000658">
    <property type="entry name" value="PRK00029.1"/>
    <property type="match status" value="1"/>
</dbReference>